<name>A0AAV9WU15_9PEZI</name>
<keyword evidence="4" id="KW-1185">Reference proteome</keyword>
<protein>
    <recommendedName>
        <fullName evidence="2">Ubiquitin-like domain-containing protein</fullName>
    </recommendedName>
</protein>
<comment type="caution">
    <text evidence="3">The sequence shown here is derived from an EMBL/GenBank/DDBJ whole genome shotgun (WGS) entry which is preliminary data.</text>
</comment>
<evidence type="ECO:0000313" key="4">
    <source>
        <dbReference type="Proteomes" id="UP001365542"/>
    </source>
</evidence>
<accession>A0AAV9WU15</accession>
<dbReference type="SUPFAM" id="SSF54236">
    <property type="entry name" value="Ubiquitin-like"/>
    <property type="match status" value="1"/>
</dbReference>
<feature type="domain" description="Ubiquitin-like" evidence="2">
    <location>
        <begin position="1"/>
        <end position="39"/>
    </location>
</feature>
<evidence type="ECO:0000313" key="3">
    <source>
        <dbReference type="EMBL" id="KAK6525196.1"/>
    </source>
</evidence>
<proteinExistence type="predicted"/>
<dbReference type="CDD" id="cd17039">
    <property type="entry name" value="Ubl_ubiquitin_like"/>
    <property type="match status" value="1"/>
</dbReference>
<feature type="compositionally biased region" description="Polar residues" evidence="1">
    <location>
        <begin position="127"/>
        <end position="144"/>
    </location>
</feature>
<evidence type="ECO:0000259" key="2">
    <source>
        <dbReference type="PROSITE" id="PS50053"/>
    </source>
</evidence>
<dbReference type="Proteomes" id="UP001365542">
    <property type="component" value="Unassembled WGS sequence"/>
</dbReference>
<sequence>MEDLKAVLVDEVNYAPKEQQLFYDGRQLKDTPKGDSIGVVRRLRGGGSASLLKQNAEIGIAAGGLPPPQKPLSAAEYAFKGGNFFKYPEDETDIHGDFSQVKSVGKLAGQLDQNLSIDSRQIEGKNVQESQLSTSKDISTSQTKETAEKPQS</sequence>
<reference evidence="3 4" key="1">
    <citation type="submission" date="2019-10" db="EMBL/GenBank/DDBJ databases">
        <authorList>
            <person name="Palmer J.M."/>
        </authorList>
    </citation>
    <scope>NUCLEOTIDE SEQUENCE [LARGE SCALE GENOMIC DNA]</scope>
    <source>
        <strain evidence="3 4">TWF694</strain>
    </source>
</reference>
<feature type="region of interest" description="Disordered" evidence="1">
    <location>
        <begin position="122"/>
        <end position="152"/>
    </location>
</feature>
<evidence type="ECO:0000256" key="1">
    <source>
        <dbReference type="SAM" id="MobiDB-lite"/>
    </source>
</evidence>
<dbReference type="InterPro" id="IPR000626">
    <property type="entry name" value="Ubiquitin-like_dom"/>
</dbReference>
<dbReference type="AlphaFoldDB" id="A0AAV9WU15"/>
<dbReference type="InterPro" id="IPR029071">
    <property type="entry name" value="Ubiquitin-like_domsf"/>
</dbReference>
<organism evidence="3 4">
    <name type="scientific">Orbilia ellipsospora</name>
    <dbReference type="NCBI Taxonomy" id="2528407"/>
    <lineage>
        <taxon>Eukaryota</taxon>
        <taxon>Fungi</taxon>
        <taxon>Dikarya</taxon>
        <taxon>Ascomycota</taxon>
        <taxon>Pezizomycotina</taxon>
        <taxon>Orbiliomycetes</taxon>
        <taxon>Orbiliales</taxon>
        <taxon>Orbiliaceae</taxon>
        <taxon>Orbilia</taxon>
    </lineage>
</organism>
<dbReference type="PROSITE" id="PS50053">
    <property type="entry name" value="UBIQUITIN_2"/>
    <property type="match status" value="1"/>
</dbReference>
<gene>
    <name evidence="3" type="ORF">TWF694_005342</name>
</gene>
<dbReference type="EMBL" id="JAVHJO010000017">
    <property type="protein sequence ID" value="KAK6525196.1"/>
    <property type="molecule type" value="Genomic_DNA"/>
</dbReference>